<evidence type="ECO:0000313" key="2">
    <source>
        <dbReference type="Proteomes" id="UP000293360"/>
    </source>
</evidence>
<name>A0A4Q4THF8_9PEZI</name>
<dbReference type="AlphaFoldDB" id="A0A4Q4THF8"/>
<dbReference type="EMBL" id="QJNU01000163">
    <property type="protein sequence ID" value="RYP05652.1"/>
    <property type="molecule type" value="Genomic_DNA"/>
</dbReference>
<dbReference type="OrthoDB" id="10268090at2759"/>
<dbReference type="Proteomes" id="UP000293360">
    <property type="component" value="Unassembled WGS sequence"/>
</dbReference>
<keyword evidence="2" id="KW-1185">Reference proteome</keyword>
<accession>A0A4Q4THF8</accession>
<reference evidence="1 2" key="1">
    <citation type="submission" date="2018-06" db="EMBL/GenBank/DDBJ databases">
        <title>Complete Genomes of Monosporascus.</title>
        <authorList>
            <person name="Robinson A.J."/>
            <person name="Natvig D.O."/>
        </authorList>
    </citation>
    <scope>NUCLEOTIDE SEQUENCE [LARGE SCALE GENOMIC DNA]</scope>
    <source>
        <strain evidence="1 2">CBS 110550</strain>
    </source>
</reference>
<protein>
    <submittedName>
        <fullName evidence="1">Uncharacterized protein</fullName>
    </submittedName>
</protein>
<gene>
    <name evidence="1" type="ORF">DL764_003661</name>
</gene>
<sequence length="298" mass="31977">MRQKLLASLANVSGGTLESLMHSLSRDPNVLKETSQAWALSPVEGRETSSATNVFGLRHDRDIGLLSASSATATTNKLVVHRTWGLLRSTDKDYGPNFQYNEYDRATSPLSGISRVLSTGVLFGLLSFAPVRNIASRFLPNPGDGPDVEQTRNSRIAVEVVAVPDVTEEERAPRALATFSYPSGPYHATALFLAQGAASLLYAKKLAGGYAGGCLTPAILSDDFMQRIRPYSLRPLRLSTDWLECGQGAGKPVGTAKIKALADVRPIAIDNADSIIRSFHVSMNGPRENGVPESPLVA</sequence>
<proteinExistence type="predicted"/>
<evidence type="ECO:0000313" key="1">
    <source>
        <dbReference type="EMBL" id="RYP05652.1"/>
    </source>
</evidence>
<organism evidence="1 2">
    <name type="scientific">Monosporascus ibericus</name>
    <dbReference type="NCBI Taxonomy" id="155417"/>
    <lineage>
        <taxon>Eukaryota</taxon>
        <taxon>Fungi</taxon>
        <taxon>Dikarya</taxon>
        <taxon>Ascomycota</taxon>
        <taxon>Pezizomycotina</taxon>
        <taxon>Sordariomycetes</taxon>
        <taxon>Xylariomycetidae</taxon>
        <taxon>Xylariales</taxon>
        <taxon>Xylariales incertae sedis</taxon>
        <taxon>Monosporascus</taxon>
    </lineage>
</organism>
<comment type="caution">
    <text evidence="1">The sequence shown here is derived from an EMBL/GenBank/DDBJ whole genome shotgun (WGS) entry which is preliminary data.</text>
</comment>